<evidence type="ECO:0000256" key="3">
    <source>
        <dbReference type="SAM" id="MobiDB-lite"/>
    </source>
</evidence>
<keyword evidence="2" id="KW-0813">Transport</keyword>
<organism evidence="10 11">
    <name type="scientific">Kriegella aquimaris</name>
    <dbReference type="NCBI Taxonomy" id="192904"/>
    <lineage>
        <taxon>Bacteria</taxon>
        <taxon>Pseudomonadati</taxon>
        <taxon>Bacteroidota</taxon>
        <taxon>Flavobacteriia</taxon>
        <taxon>Flavobacteriales</taxon>
        <taxon>Flavobacteriaceae</taxon>
        <taxon>Kriegella</taxon>
    </lineage>
</organism>
<dbReference type="Pfam" id="PF25919">
    <property type="entry name" value="BSH_CusB"/>
    <property type="match status" value="1"/>
</dbReference>
<evidence type="ECO:0000313" key="11">
    <source>
        <dbReference type="Proteomes" id="UP000199440"/>
    </source>
</evidence>
<dbReference type="InterPro" id="IPR058792">
    <property type="entry name" value="Beta-barrel_RND_2"/>
</dbReference>
<gene>
    <name evidence="10" type="ORF">SAMN04488514_102137</name>
</gene>
<dbReference type="Gene3D" id="2.40.420.20">
    <property type="match status" value="1"/>
</dbReference>
<evidence type="ECO:0000259" key="7">
    <source>
        <dbReference type="Pfam" id="PF25919"/>
    </source>
</evidence>
<evidence type="ECO:0000256" key="2">
    <source>
        <dbReference type="ARBA" id="ARBA00022448"/>
    </source>
</evidence>
<dbReference type="InterPro" id="IPR051909">
    <property type="entry name" value="MFP_Cation_Efflux"/>
</dbReference>
<dbReference type="GO" id="GO:0060003">
    <property type="term" value="P:copper ion export"/>
    <property type="evidence" value="ECO:0007669"/>
    <property type="project" value="TreeGrafter"/>
</dbReference>
<dbReference type="NCBIfam" id="TIGR01730">
    <property type="entry name" value="RND_mfp"/>
    <property type="match status" value="1"/>
</dbReference>
<dbReference type="InterPro" id="IPR045800">
    <property type="entry name" value="HMBD"/>
</dbReference>
<feature type="domain" description="CusB-like beta-barrel" evidence="8">
    <location>
        <begin position="249"/>
        <end position="323"/>
    </location>
</feature>
<dbReference type="InterPro" id="IPR058791">
    <property type="entry name" value="3HB_CusB"/>
</dbReference>
<keyword evidence="11" id="KW-1185">Reference proteome</keyword>
<dbReference type="InterPro" id="IPR058790">
    <property type="entry name" value="BSH_CusB"/>
</dbReference>
<dbReference type="InterPro" id="IPR006143">
    <property type="entry name" value="RND_pump_MFP"/>
</dbReference>
<dbReference type="SUPFAM" id="SSF111369">
    <property type="entry name" value="HlyD-like secretion proteins"/>
    <property type="match status" value="1"/>
</dbReference>
<dbReference type="GO" id="GO:0016020">
    <property type="term" value="C:membrane"/>
    <property type="evidence" value="ECO:0007669"/>
    <property type="project" value="InterPro"/>
</dbReference>
<feature type="domain" description="CusB-like barrel-sandwich hybrid" evidence="7">
    <location>
        <begin position="132"/>
        <end position="245"/>
    </location>
</feature>
<dbReference type="Pfam" id="PF25869">
    <property type="entry name" value="3HB_CusB"/>
    <property type="match status" value="1"/>
</dbReference>
<keyword evidence="4" id="KW-0472">Membrane</keyword>
<dbReference type="GO" id="GO:0022857">
    <property type="term" value="F:transmembrane transporter activity"/>
    <property type="evidence" value="ECO:0007669"/>
    <property type="project" value="InterPro"/>
</dbReference>
<feature type="domain" description="Heavy metal binding" evidence="5">
    <location>
        <begin position="48"/>
        <end position="74"/>
    </location>
</feature>
<dbReference type="FunFam" id="2.40.30.170:FF:000010">
    <property type="entry name" value="Efflux RND transporter periplasmic adaptor subunit"/>
    <property type="match status" value="1"/>
</dbReference>
<dbReference type="Proteomes" id="UP000199440">
    <property type="component" value="Unassembled WGS sequence"/>
</dbReference>
<feature type="compositionally biased region" description="Basic and acidic residues" evidence="3">
    <location>
        <begin position="418"/>
        <end position="429"/>
    </location>
</feature>
<dbReference type="Gene3D" id="6.10.140.730">
    <property type="match status" value="1"/>
</dbReference>
<feature type="transmembrane region" description="Helical" evidence="4">
    <location>
        <begin position="5"/>
        <end position="23"/>
    </location>
</feature>
<dbReference type="OrthoDB" id="9806939at2"/>
<accession>A0A1G9LMY4</accession>
<feature type="region of interest" description="Disordered" evidence="3">
    <location>
        <begin position="410"/>
        <end position="429"/>
    </location>
</feature>
<keyword evidence="4" id="KW-1133">Transmembrane helix</keyword>
<proteinExistence type="inferred from homology"/>
<evidence type="ECO:0000256" key="1">
    <source>
        <dbReference type="ARBA" id="ARBA00009477"/>
    </source>
</evidence>
<evidence type="ECO:0000259" key="6">
    <source>
        <dbReference type="Pfam" id="PF25869"/>
    </source>
</evidence>
<dbReference type="AlphaFoldDB" id="A0A1G9LMY4"/>
<evidence type="ECO:0000259" key="5">
    <source>
        <dbReference type="Pfam" id="PF19335"/>
    </source>
</evidence>
<reference evidence="10 11" key="1">
    <citation type="submission" date="2016-10" db="EMBL/GenBank/DDBJ databases">
        <authorList>
            <person name="de Groot N.N."/>
        </authorList>
    </citation>
    <scope>NUCLEOTIDE SEQUENCE [LARGE SCALE GENOMIC DNA]</scope>
    <source>
        <strain evidence="10 11">DSM 19886</strain>
    </source>
</reference>
<comment type="similarity">
    <text evidence="1">Belongs to the membrane fusion protein (MFP) (TC 8.A.1) family.</text>
</comment>
<keyword evidence="4" id="KW-0812">Transmembrane</keyword>
<dbReference type="PANTHER" id="PTHR30097:SF4">
    <property type="entry name" value="SLR6042 PROTEIN"/>
    <property type="match status" value="1"/>
</dbReference>
<dbReference type="EMBL" id="FNGV01000002">
    <property type="protein sequence ID" value="SDL63224.1"/>
    <property type="molecule type" value="Genomic_DNA"/>
</dbReference>
<evidence type="ECO:0000259" key="8">
    <source>
        <dbReference type="Pfam" id="PF25954"/>
    </source>
</evidence>
<dbReference type="Gene3D" id="2.40.30.170">
    <property type="match status" value="1"/>
</dbReference>
<dbReference type="Pfam" id="PF25954">
    <property type="entry name" value="Beta-barrel_RND_2"/>
    <property type="match status" value="1"/>
</dbReference>
<protein>
    <submittedName>
        <fullName evidence="10">Membrane fusion protein, Cu(I)/Ag(I) efflux system</fullName>
    </submittedName>
</protein>
<evidence type="ECO:0000256" key="4">
    <source>
        <dbReference type="SAM" id="Phobius"/>
    </source>
</evidence>
<feature type="domain" description="CusB-like three alpha-helical bundle" evidence="6">
    <location>
        <begin position="162"/>
        <end position="211"/>
    </location>
</feature>
<dbReference type="GO" id="GO:0046914">
    <property type="term" value="F:transition metal ion binding"/>
    <property type="evidence" value="ECO:0007669"/>
    <property type="project" value="TreeGrafter"/>
</dbReference>
<dbReference type="InterPro" id="IPR058649">
    <property type="entry name" value="CzcB_C"/>
</dbReference>
<feature type="domain" description="CzcB-like C-terminal circularly permuted SH3-like" evidence="9">
    <location>
        <begin position="335"/>
        <end position="396"/>
    </location>
</feature>
<dbReference type="GO" id="GO:0030288">
    <property type="term" value="C:outer membrane-bounded periplasmic space"/>
    <property type="evidence" value="ECO:0007669"/>
    <property type="project" value="TreeGrafter"/>
</dbReference>
<name>A0A1G9LMY4_9FLAO</name>
<evidence type="ECO:0000313" key="10">
    <source>
        <dbReference type="EMBL" id="SDL63224.1"/>
    </source>
</evidence>
<dbReference type="PANTHER" id="PTHR30097">
    <property type="entry name" value="CATION EFFLUX SYSTEM PROTEIN CUSB"/>
    <property type="match status" value="1"/>
</dbReference>
<dbReference type="Pfam" id="PF19335">
    <property type="entry name" value="HMBD"/>
    <property type="match status" value="1"/>
</dbReference>
<dbReference type="STRING" id="192904.SAMN04488514_102137"/>
<dbReference type="GO" id="GO:0015679">
    <property type="term" value="P:plasma membrane copper ion transport"/>
    <property type="evidence" value="ECO:0007669"/>
    <property type="project" value="TreeGrafter"/>
</dbReference>
<dbReference type="Pfam" id="PF25975">
    <property type="entry name" value="CzcB_C"/>
    <property type="match status" value="1"/>
</dbReference>
<evidence type="ECO:0000259" key="9">
    <source>
        <dbReference type="Pfam" id="PF25975"/>
    </source>
</evidence>
<sequence>MKKNILYIGVAIIFGMVAGWLIASGNAENNKDAATHDHNQEIESGQMWTCSMHPQILQSEPGDCPICGMDLIPAESGADGLAMEQFRMTKNALALADIRTTKVSSGTTEDNILKLSGTIVQNEKAAATQAAYFGGRIEKLFINFEGEEVKSGQQLATIYAPELVSAQQELITAAGLKGSQPALYKAVRNKLKLWKLSDKQIDQIEMSGEVRENFPVYANVSGTVTEIMVEAGDYIKKGAPLFKIANLSSVWAIFDVYENQVSLLKENQHVTIVAKSYPDKKFDAKISFINPVLNSATRTVEVRAVLQNSNGQLKPGMFVAGSLMLSANKKDETIIIPESAVLWTGERSVVYVKSDQNNSIFEMRVVTLGEVVGKGYAILSGLRIGDEIVTNGTFTVDAAAQLQGKKSMMNDAGGKTVTGHEGHTGMEME</sequence>